<sequence>MDRKEERSERGATNPFFLFSTSKHWSRWKIYREEEGNREEGEDKKDERTCGLLSMKAANGGSRFFEASRTWTEAAAGEMD</sequence>
<comment type="caution">
    <text evidence="1">The sequence shown here is derived from an EMBL/GenBank/DDBJ whole genome shotgun (WGS) entry which is preliminary data.</text>
</comment>
<name>A0AAV8R9R1_ENSVE</name>
<dbReference type="AlphaFoldDB" id="A0AAV8R9R1"/>
<dbReference type="Proteomes" id="UP001222027">
    <property type="component" value="Unassembled WGS sequence"/>
</dbReference>
<keyword evidence="2" id="KW-1185">Reference proteome</keyword>
<evidence type="ECO:0000313" key="1">
    <source>
        <dbReference type="EMBL" id="KAJ8492733.1"/>
    </source>
</evidence>
<proteinExistence type="predicted"/>
<accession>A0AAV8R9R1</accession>
<protein>
    <submittedName>
        <fullName evidence="1">Uncharacterized protein</fullName>
    </submittedName>
</protein>
<reference evidence="1 2" key="1">
    <citation type="submission" date="2022-12" db="EMBL/GenBank/DDBJ databases">
        <title>Chromosome-scale assembly of the Ensete ventricosum genome.</title>
        <authorList>
            <person name="Dussert Y."/>
            <person name="Stocks J."/>
            <person name="Wendawek A."/>
            <person name="Woldeyes F."/>
            <person name="Nichols R.A."/>
            <person name="Borrell J.S."/>
        </authorList>
    </citation>
    <scope>NUCLEOTIDE SEQUENCE [LARGE SCALE GENOMIC DNA]</scope>
    <source>
        <strain evidence="2">cv. Maze</strain>
        <tissue evidence="1">Seeds</tissue>
    </source>
</reference>
<gene>
    <name evidence="1" type="ORF">OPV22_014454</name>
</gene>
<dbReference type="EMBL" id="JAQQAF010000004">
    <property type="protein sequence ID" value="KAJ8492733.1"/>
    <property type="molecule type" value="Genomic_DNA"/>
</dbReference>
<organism evidence="1 2">
    <name type="scientific">Ensete ventricosum</name>
    <name type="common">Abyssinian banana</name>
    <name type="synonym">Musa ensete</name>
    <dbReference type="NCBI Taxonomy" id="4639"/>
    <lineage>
        <taxon>Eukaryota</taxon>
        <taxon>Viridiplantae</taxon>
        <taxon>Streptophyta</taxon>
        <taxon>Embryophyta</taxon>
        <taxon>Tracheophyta</taxon>
        <taxon>Spermatophyta</taxon>
        <taxon>Magnoliopsida</taxon>
        <taxon>Liliopsida</taxon>
        <taxon>Zingiberales</taxon>
        <taxon>Musaceae</taxon>
        <taxon>Ensete</taxon>
    </lineage>
</organism>
<evidence type="ECO:0000313" key="2">
    <source>
        <dbReference type="Proteomes" id="UP001222027"/>
    </source>
</evidence>